<dbReference type="Proteomes" id="UP000225419">
    <property type="component" value="Segment"/>
</dbReference>
<organism evidence="2 3">
    <name type="scientific">Pseudomonas phage DL52</name>
    <dbReference type="NCBI Taxonomy" id="1640975"/>
    <lineage>
        <taxon>Viruses</taxon>
        <taxon>Duplodnaviria</taxon>
        <taxon>Heunggongvirae</taxon>
        <taxon>Uroviricota</taxon>
        <taxon>Caudoviricetes</taxon>
        <taxon>Lindbergviridae</taxon>
        <taxon>Pbunavirus</taxon>
        <taxon>Pbunavirus PB1</taxon>
    </lineage>
</organism>
<keyword evidence="1" id="KW-0175">Coiled coil</keyword>
<proteinExistence type="predicted"/>
<reference evidence="2 3" key="1">
    <citation type="journal article" date="2016" name="Microb. Biotechnol.">
        <title>A novel bacteriophage cocktail reduces and disperses Pseudomonas aeruginosa biofilms under static and flow conditions.</title>
        <authorList>
            <person name="Alves D.R."/>
            <person name="Perez-Esteban P."/>
            <person name="Kot W."/>
            <person name="Bean J.E."/>
            <person name="Arnot T."/>
            <person name="Hansen L.H."/>
            <person name="Enright M.C."/>
            <person name="Jenkins A.T."/>
        </authorList>
    </citation>
    <scope>NUCLEOTIDE SEQUENCE [LARGE SCALE GENOMIC DNA]</scope>
</reference>
<evidence type="ECO:0000313" key="2">
    <source>
        <dbReference type="EMBL" id="AKF13683.1"/>
    </source>
</evidence>
<accession>A0A0F6SJ69</accession>
<name>A0A0F6SJ69_9CAUD</name>
<feature type="coiled-coil region" evidence="1">
    <location>
        <begin position="129"/>
        <end position="254"/>
    </location>
</feature>
<sequence>MSKPIPFNSIDGDVKFELEVVDGTKIVLVDVSVSTSQFRKFWPLADSLCWDEENAEFVPRYKSSYLQNATEVTTRAFLAFAAGQYYLRADQGRKDESEGVTSDESLTAMELDRENSRLDECLQNSIAREDKMAEVNRQLQLRIRDLEAEVETKNSAIKGRQRRIDELLKHSQNLSAQNVEFSLELESKKTLLEALDKSLETLMADKDRLETAAKSAIDLENKAAETNSQLALRIRELEAELESQKALREESDRSLDGSIANANNQYKLACEAREALSRAREDAEFYRIGMQRIAEIANRKPFEDC</sequence>
<evidence type="ECO:0000256" key="1">
    <source>
        <dbReference type="SAM" id="Coils"/>
    </source>
</evidence>
<dbReference type="EMBL" id="KR054028">
    <property type="protein sequence ID" value="AKF13683.1"/>
    <property type="molecule type" value="Genomic_DNA"/>
</dbReference>
<protein>
    <submittedName>
        <fullName evidence="2">Tail length tape-measure protein</fullName>
    </submittedName>
</protein>
<evidence type="ECO:0000313" key="3">
    <source>
        <dbReference type="Proteomes" id="UP000225419"/>
    </source>
</evidence>